<dbReference type="Gene3D" id="1.20.1270.60">
    <property type="entry name" value="Arfaptin homology (AH) domain/BAR domain"/>
    <property type="match status" value="1"/>
</dbReference>
<feature type="compositionally biased region" description="Polar residues" evidence="2">
    <location>
        <begin position="213"/>
        <end position="226"/>
    </location>
</feature>
<dbReference type="GO" id="GO:0005886">
    <property type="term" value="C:plasma membrane"/>
    <property type="evidence" value="ECO:0007669"/>
    <property type="project" value="TreeGrafter"/>
</dbReference>
<dbReference type="Proteomes" id="UP001212152">
    <property type="component" value="Unassembled WGS sequence"/>
</dbReference>
<feature type="domain" description="MHD" evidence="3">
    <location>
        <begin position="386"/>
        <end position="644"/>
    </location>
</feature>
<protein>
    <recommendedName>
        <fullName evidence="3">MHD domain-containing protein</fullName>
    </recommendedName>
</protein>
<evidence type="ECO:0000313" key="5">
    <source>
        <dbReference type="Proteomes" id="UP001212152"/>
    </source>
</evidence>
<dbReference type="PROSITE" id="PS51072">
    <property type="entry name" value="MHD"/>
    <property type="match status" value="1"/>
</dbReference>
<evidence type="ECO:0000256" key="2">
    <source>
        <dbReference type="SAM" id="MobiDB-lite"/>
    </source>
</evidence>
<evidence type="ECO:0000313" key="4">
    <source>
        <dbReference type="EMBL" id="KAJ3171746.1"/>
    </source>
</evidence>
<gene>
    <name evidence="4" type="ORF">HDU87_008288</name>
</gene>
<comment type="caution">
    <text evidence="4">The sequence shown here is derived from an EMBL/GenBank/DDBJ whole genome shotgun (WGS) entry which is preliminary data.</text>
</comment>
<feature type="region of interest" description="Disordered" evidence="2">
    <location>
        <begin position="200"/>
        <end position="282"/>
    </location>
</feature>
<evidence type="ECO:0000256" key="1">
    <source>
        <dbReference type="ARBA" id="ARBA00022583"/>
    </source>
</evidence>
<keyword evidence="1" id="KW-0254">Endocytosis</keyword>
<dbReference type="InterPro" id="IPR028565">
    <property type="entry name" value="MHD"/>
</dbReference>
<reference evidence="4" key="1">
    <citation type="submission" date="2020-05" db="EMBL/GenBank/DDBJ databases">
        <title>Phylogenomic resolution of chytrid fungi.</title>
        <authorList>
            <person name="Stajich J.E."/>
            <person name="Amses K."/>
            <person name="Simmons R."/>
            <person name="Seto K."/>
            <person name="Myers J."/>
            <person name="Bonds A."/>
            <person name="Quandt C.A."/>
            <person name="Barry K."/>
            <person name="Liu P."/>
            <person name="Grigoriev I."/>
            <person name="Longcore J.E."/>
            <person name="James T.Y."/>
        </authorList>
    </citation>
    <scope>NUCLEOTIDE SEQUENCE</scope>
    <source>
        <strain evidence="4">JEL0379</strain>
    </source>
</reference>
<dbReference type="InterPro" id="IPR018808">
    <property type="entry name" value="Muniscin_C"/>
</dbReference>
<organism evidence="4 5">
    <name type="scientific">Geranomyces variabilis</name>
    <dbReference type="NCBI Taxonomy" id="109894"/>
    <lineage>
        <taxon>Eukaryota</taxon>
        <taxon>Fungi</taxon>
        <taxon>Fungi incertae sedis</taxon>
        <taxon>Chytridiomycota</taxon>
        <taxon>Chytridiomycota incertae sedis</taxon>
        <taxon>Chytridiomycetes</taxon>
        <taxon>Spizellomycetales</taxon>
        <taxon>Powellomycetaceae</taxon>
        <taxon>Geranomyces</taxon>
    </lineage>
</organism>
<dbReference type="AlphaFoldDB" id="A0AAD5XJ46"/>
<keyword evidence="5" id="KW-1185">Reference proteome</keyword>
<dbReference type="Pfam" id="PF10291">
    <property type="entry name" value="muHD"/>
    <property type="match status" value="1"/>
</dbReference>
<dbReference type="GO" id="GO:0006897">
    <property type="term" value="P:endocytosis"/>
    <property type="evidence" value="ECO:0007669"/>
    <property type="project" value="UniProtKB-KW"/>
</dbReference>
<dbReference type="InterPro" id="IPR027267">
    <property type="entry name" value="AH/BAR_dom_sf"/>
</dbReference>
<dbReference type="PANTHER" id="PTHR23065">
    <property type="entry name" value="PROLINE-SERINE-THREONINE PHOSPHATASE INTERACTING PROTEIN 1"/>
    <property type="match status" value="1"/>
</dbReference>
<evidence type="ECO:0000259" key="3">
    <source>
        <dbReference type="PROSITE" id="PS51072"/>
    </source>
</evidence>
<dbReference type="SUPFAM" id="SSF103657">
    <property type="entry name" value="BAR/IMD domain-like"/>
    <property type="match status" value="1"/>
</dbReference>
<proteinExistence type="predicted"/>
<dbReference type="GO" id="GO:0005737">
    <property type="term" value="C:cytoplasm"/>
    <property type="evidence" value="ECO:0007669"/>
    <property type="project" value="TreeGrafter"/>
</dbReference>
<sequence>MLTNPPTRAFPAVWAPVSNALNEVAALHALYARELIEKMERPLRGRPHADSDWAKLKQVWGTPCMDEERCTGELIDVEIQYELEFGRGTKDYDDKIVKYLKAVTKAKKGAANAKTDKKVSDALAAKDAARDAWIPQATEAFERFQRMDESRLISLKETLSKYADAGVRHELAKSGISDGVLAATMTFDVGEDVEKFCAAKGNNDGTGPALPPDSNSAATSRENSVPQLPDLPPPASTLPSAAISTVDEEGYTIPPAPVSASWDASAGTSLDEDEHNSGTVSRIKVAIREKAIEESPDDADKALRQFQNVLGPSTTRLAKRGSRRISFSENGENAVGKRMTVHLNSPLNGDVFGGVESPTSFVSPSLEPMRAMPSTRALPPTVSVKPARISATIAEQVNVLIRGNEVEKLLLMGELSLGSVTSFADLDDTKPFHFNIVNFEALAQVVPNETFCRVSSPDRPDRFECDPKALKLTALQAVPVIKYQVRITDASKIAPLIVYPIWKCEATQTSLLLQYQLNPSLCTSGSSFELADVSFLVPVEGGGEVGLVQTKPSGIWNADRKAILWKIGSVGSESAEEPRKLLARVETSESCRPGATVAVRFTCTGSLLSGIGITCAPPEGDVATAVVELGDVTRTVTAGKYGAL</sequence>
<accession>A0AAD5XJ46</accession>
<name>A0AAD5XJ46_9FUNG</name>
<dbReference type="PANTHER" id="PTHR23065:SF15">
    <property type="entry name" value="AT02057P"/>
    <property type="match status" value="1"/>
</dbReference>
<dbReference type="EMBL" id="JADGJQ010000085">
    <property type="protein sequence ID" value="KAJ3171746.1"/>
    <property type="molecule type" value="Genomic_DNA"/>
</dbReference>